<evidence type="ECO:0000313" key="2">
    <source>
        <dbReference type="Proteomes" id="UP000661112"/>
    </source>
</evidence>
<reference evidence="1 2" key="1">
    <citation type="journal article" date="2020" name="ISME J.">
        <title>Comparative genomics reveals insights into cyanobacterial evolution and habitat adaptation.</title>
        <authorList>
            <person name="Chen M.Y."/>
            <person name="Teng W.K."/>
            <person name="Zhao L."/>
            <person name="Hu C.X."/>
            <person name="Zhou Y.K."/>
            <person name="Han B.P."/>
            <person name="Song L.R."/>
            <person name="Shu W.S."/>
        </authorList>
    </citation>
    <scope>NUCLEOTIDE SEQUENCE [LARGE SCALE GENOMIC DNA]</scope>
    <source>
        <strain evidence="1 2">FACHB-119</strain>
    </source>
</reference>
<comment type="caution">
    <text evidence="1">The sequence shown here is derived from an EMBL/GenBank/DDBJ whole genome shotgun (WGS) entry which is preliminary data.</text>
</comment>
<gene>
    <name evidence="1" type="ORF">H6G83_05820</name>
</gene>
<accession>A0ABR8D150</accession>
<dbReference type="Proteomes" id="UP000661112">
    <property type="component" value="Unassembled WGS sequence"/>
</dbReference>
<keyword evidence="2" id="KW-1185">Reference proteome</keyword>
<protein>
    <submittedName>
        <fullName evidence="1">Uncharacterized protein</fullName>
    </submittedName>
</protein>
<proteinExistence type="predicted"/>
<sequence length="147" mass="17208">MKPFVGFSEKDLSVNLLLEIIESLSSPSSHYFLRWTDRVSGIIQEKLTDAKFPMLEGQMFNYDYELRWKYKSQNHYEALLLSTKGEHPSFAPLGEDWLIEEHNAHIYPATETRFPKGFQTTNVDVAQRYFRDKKTATVHFVALTTKR</sequence>
<evidence type="ECO:0000313" key="1">
    <source>
        <dbReference type="EMBL" id="MBD2500141.1"/>
    </source>
</evidence>
<organism evidence="1 2">
    <name type="scientific">Anabaena azotica FACHB-119</name>
    <dbReference type="NCBI Taxonomy" id="947527"/>
    <lineage>
        <taxon>Bacteria</taxon>
        <taxon>Bacillati</taxon>
        <taxon>Cyanobacteriota</taxon>
        <taxon>Cyanophyceae</taxon>
        <taxon>Nostocales</taxon>
        <taxon>Nostocaceae</taxon>
        <taxon>Anabaena</taxon>
        <taxon>Anabaena azotica</taxon>
    </lineage>
</organism>
<dbReference type="EMBL" id="JACJSG010000006">
    <property type="protein sequence ID" value="MBD2500141.1"/>
    <property type="molecule type" value="Genomic_DNA"/>
</dbReference>
<name>A0ABR8D150_9NOST</name>
<dbReference type="RefSeq" id="WP_190468356.1">
    <property type="nucleotide sequence ID" value="NZ_JACJSG010000006.1"/>
</dbReference>